<comment type="similarity">
    <text evidence="1">Belongs to the PI3/PI4-kinase family. Type III PI4K subfamily.</text>
</comment>
<feature type="domain" description="NFACT RNA-binding" evidence="4">
    <location>
        <begin position="564"/>
        <end position="609"/>
    </location>
</feature>
<evidence type="ECO:0000313" key="6">
    <source>
        <dbReference type="EMBL" id="THG16197.1"/>
    </source>
</evidence>
<organism evidence="6 7">
    <name type="scientific">Camellia sinensis var. sinensis</name>
    <name type="common">China tea</name>
    <dbReference type="NCBI Taxonomy" id="542762"/>
    <lineage>
        <taxon>Eukaryota</taxon>
        <taxon>Viridiplantae</taxon>
        <taxon>Streptophyta</taxon>
        <taxon>Embryophyta</taxon>
        <taxon>Tracheophyta</taxon>
        <taxon>Spermatophyta</taxon>
        <taxon>Magnoliopsida</taxon>
        <taxon>eudicotyledons</taxon>
        <taxon>Gunneridae</taxon>
        <taxon>Pentapetalae</taxon>
        <taxon>asterids</taxon>
        <taxon>Ericales</taxon>
        <taxon>Theaceae</taxon>
        <taxon>Camellia</taxon>
    </lineage>
</organism>
<dbReference type="InterPro" id="IPR008532">
    <property type="entry name" value="NFACT_RNA-bd"/>
</dbReference>
<dbReference type="InterPro" id="IPR045495">
    <property type="entry name" value="PI4K_N"/>
</dbReference>
<dbReference type="InterPro" id="IPR039730">
    <property type="entry name" value="Jlp2/Ccd25"/>
</dbReference>
<dbReference type="EMBL" id="SDRB02004204">
    <property type="protein sequence ID" value="THG16197.1"/>
    <property type="molecule type" value="Genomic_DNA"/>
</dbReference>
<evidence type="ECO:0000256" key="1">
    <source>
        <dbReference type="ARBA" id="ARBA00006209"/>
    </source>
</evidence>
<sequence length="624" mass="68170">MEPLMELCDLIAQNPNQFAEKLTWMCGRCPQPEALQSGSPRVSRAQLNAVVAIARFLSKCPNHSHHRSQSLVIEFLRTIPASFSQSFWPQSFGIDSIASFYADFLAYVSKATDLSSDFAADVACFMEDIVISAVANVNGELGISRAFLGALSQSFLPILASDADKLVSCLLDHFVSYVPNSPATPEPSSSQSSPMTANYYQTNENSSPRLDVSNAYGSSSSSASRGSVMNGGSIGWKSNVDQLVASIGSVGFNDGGGGGGGGSATAYRRLVVTFEEEPVESLEKQEIAFKLITHILDKAHIDPKLLEQVRIIAKEQLQSMSSFLKIRKRDWTEQGPLLKTRINTKLSVFQAVARLKIKSLASIDSDGKLSKKLLLGTLALLVDAAEACLFSVWRKLRICEELFSSLLAGIAQIAVTRGGQLLRVLLIRLKPLVLATCAQADTWGNSQGAMFESVSKTSCEIIEFGWSKDRSPVDTFIMGLATSIRERNDYDEEVSRGQNVFGPCLCERLHKGQTIDDISEGLLEDCAQLVKANSIQGKCFKHLLFSFSHKTPFAQTHAAYLSGFRFHVDKMSSVHVYVRLHKGQTIDDISEGLLEDCAQLVKANSIQGKCFKFLLFCALTVASH</sequence>
<gene>
    <name evidence="6" type="ORF">TEA_016180</name>
</gene>
<feature type="compositionally biased region" description="Polar residues" evidence="3">
    <location>
        <begin position="181"/>
        <end position="208"/>
    </location>
</feature>
<dbReference type="PANTHER" id="PTHR13049">
    <property type="entry name" value="DUF814-RELATED"/>
    <property type="match status" value="1"/>
</dbReference>
<accession>A0A4V3WPF3</accession>
<dbReference type="PANTHER" id="PTHR13049:SF2">
    <property type="entry name" value="COILED-COIL DOMAIN-CONTAINING PROTEIN 25"/>
    <property type="match status" value="1"/>
</dbReference>
<name>A0A4V3WPF3_CAMSN</name>
<dbReference type="AlphaFoldDB" id="A0A4V3WPF3"/>
<evidence type="ECO:0000259" key="5">
    <source>
        <dbReference type="Pfam" id="PF19274"/>
    </source>
</evidence>
<evidence type="ECO:0000256" key="2">
    <source>
        <dbReference type="ARBA" id="ARBA00008998"/>
    </source>
</evidence>
<evidence type="ECO:0000256" key="3">
    <source>
        <dbReference type="SAM" id="MobiDB-lite"/>
    </source>
</evidence>
<dbReference type="STRING" id="542762.A0A4V3WPF3"/>
<proteinExistence type="inferred from homology"/>
<keyword evidence="7" id="KW-1185">Reference proteome</keyword>
<protein>
    <submittedName>
        <fullName evidence="6">Uncharacterized protein</fullName>
    </submittedName>
</protein>
<feature type="compositionally biased region" description="Low complexity" evidence="3">
    <location>
        <begin position="213"/>
        <end position="227"/>
    </location>
</feature>
<evidence type="ECO:0000259" key="4">
    <source>
        <dbReference type="Pfam" id="PF05670"/>
    </source>
</evidence>
<dbReference type="Proteomes" id="UP000306102">
    <property type="component" value="Unassembled WGS sequence"/>
</dbReference>
<evidence type="ECO:0000313" key="7">
    <source>
        <dbReference type="Proteomes" id="UP000306102"/>
    </source>
</evidence>
<dbReference type="Pfam" id="PF05670">
    <property type="entry name" value="NFACT-R_1"/>
    <property type="match status" value="1"/>
</dbReference>
<feature type="domain" description="PI4-kinase N-terminal" evidence="5">
    <location>
        <begin position="289"/>
        <end position="498"/>
    </location>
</feature>
<feature type="region of interest" description="Disordered" evidence="3">
    <location>
        <begin position="181"/>
        <end position="227"/>
    </location>
</feature>
<comment type="caution">
    <text evidence="6">The sequence shown here is derived from an EMBL/GenBank/DDBJ whole genome shotgun (WGS) entry which is preliminary data.</text>
</comment>
<comment type="similarity">
    <text evidence="2">Belongs to the CCDC25 family.</text>
</comment>
<reference evidence="6 7" key="1">
    <citation type="journal article" date="2018" name="Proc. Natl. Acad. Sci. U.S.A.">
        <title>Draft genome sequence of Camellia sinensis var. sinensis provides insights into the evolution of the tea genome and tea quality.</title>
        <authorList>
            <person name="Wei C."/>
            <person name="Yang H."/>
            <person name="Wang S."/>
            <person name="Zhao J."/>
            <person name="Liu C."/>
            <person name="Gao L."/>
            <person name="Xia E."/>
            <person name="Lu Y."/>
            <person name="Tai Y."/>
            <person name="She G."/>
            <person name="Sun J."/>
            <person name="Cao H."/>
            <person name="Tong W."/>
            <person name="Gao Q."/>
            <person name="Li Y."/>
            <person name="Deng W."/>
            <person name="Jiang X."/>
            <person name="Wang W."/>
            <person name="Chen Q."/>
            <person name="Zhang S."/>
            <person name="Li H."/>
            <person name="Wu J."/>
            <person name="Wang P."/>
            <person name="Li P."/>
            <person name="Shi C."/>
            <person name="Zheng F."/>
            <person name="Jian J."/>
            <person name="Huang B."/>
            <person name="Shan D."/>
            <person name="Shi M."/>
            <person name="Fang C."/>
            <person name="Yue Y."/>
            <person name="Li F."/>
            <person name="Li D."/>
            <person name="Wei S."/>
            <person name="Han B."/>
            <person name="Jiang C."/>
            <person name="Yin Y."/>
            <person name="Xia T."/>
            <person name="Zhang Z."/>
            <person name="Bennetzen J.L."/>
            <person name="Zhao S."/>
            <person name="Wan X."/>
        </authorList>
    </citation>
    <scope>NUCLEOTIDE SEQUENCE [LARGE SCALE GENOMIC DNA]</scope>
    <source>
        <strain evidence="7">cv. Shuchazao</strain>
        <tissue evidence="6">Leaf</tissue>
    </source>
</reference>
<dbReference type="Pfam" id="PF19274">
    <property type="entry name" value="PI4K_N"/>
    <property type="match status" value="1"/>
</dbReference>